<reference evidence="2" key="1">
    <citation type="journal article" date="2020" name="Nature">
        <title>Giant virus diversity and host interactions through global metagenomics.</title>
        <authorList>
            <person name="Schulz F."/>
            <person name="Roux S."/>
            <person name="Paez-Espino D."/>
            <person name="Jungbluth S."/>
            <person name="Walsh D.A."/>
            <person name="Denef V.J."/>
            <person name="McMahon K.D."/>
            <person name="Konstantinidis K.T."/>
            <person name="Eloe-Fadrosh E.A."/>
            <person name="Kyrpides N.C."/>
            <person name="Woyke T."/>
        </authorList>
    </citation>
    <scope>NUCLEOTIDE SEQUENCE</scope>
    <source>
        <strain evidence="2">GVMAG-M-3300023184-62</strain>
    </source>
</reference>
<dbReference type="GO" id="GO:0006370">
    <property type="term" value="P:7-methylguanosine mRNA capping"/>
    <property type="evidence" value="ECO:0007669"/>
    <property type="project" value="TreeGrafter"/>
</dbReference>
<organism evidence="2">
    <name type="scientific">viral metagenome</name>
    <dbReference type="NCBI Taxonomy" id="1070528"/>
    <lineage>
        <taxon>unclassified sequences</taxon>
        <taxon>metagenomes</taxon>
        <taxon>organismal metagenomes</taxon>
    </lineage>
</organism>
<dbReference type="Pfam" id="PF01728">
    <property type="entry name" value="FtsJ"/>
    <property type="match status" value="1"/>
</dbReference>
<accession>A0A6C0IBP9</accession>
<dbReference type="GO" id="GO:0005634">
    <property type="term" value="C:nucleus"/>
    <property type="evidence" value="ECO:0007669"/>
    <property type="project" value="TreeGrafter"/>
</dbReference>
<dbReference type="InterPro" id="IPR050851">
    <property type="entry name" value="mRNA_Cap_2O-Ribose_MeTrfase"/>
</dbReference>
<proteinExistence type="predicted"/>
<feature type="domain" description="Ribosomal RNA methyltransferase FtsJ" evidence="1">
    <location>
        <begin position="94"/>
        <end position="298"/>
    </location>
</feature>
<dbReference type="InterPro" id="IPR002877">
    <property type="entry name" value="RNA_MeTrfase_FtsJ_dom"/>
</dbReference>
<evidence type="ECO:0000259" key="1">
    <source>
        <dbReference type="Pfam" id="PF01728"/>
    </source>
</evidence>
<dbReference type="PANTHER" id="PTHR16121:SF0">
    <property type="entry name" value="CAP-SPECIFIC MRNA (NUCLEOSIDE-2'-O-)-METHYLTRANSFERASE 1"/>
    <property type="match status" value="1"/>
</dbReference>
<dbReference type="AlphaFoldDB" id="A0A6C0IBP9"/>
<dbReference type="PANTHER" id="PTHR16121">
    <property type="entry name" value="CAP-SPECIFIC MRNA (NUCLEOSIDE-2'-O-)-METHYLTRANSFERASE 1-RELATED"/>
    <property type="match status" value="1"/>
</dbReference>
<dbReference type="GO" id="GO:0004483">
    <property type="term" value="F:methyltransferase cap1 activity"/>
    <property type="evidence" value="ECO:0007669"/>
    <property type="project" value="UniProtKB-ARBA"/>
</dbReference>
<dbReference type="GO" id="GO:0005737">
    <property type="term" value="C:cytoplasm"/>
    <property type="evidence" value="ECO:0007669"/>
    <property type="project" value="TreeGrafter"/>
</dbReference>
<name>A0A6C0IBP9_9ZZZZ</name>
<dbReference type="SUPFAM" id="SSF53335">
    <property type="entry name" value="S-adenosyl-L-methionine-dependent methyltransferases"/>
    <property type="match status" value="1"/>
</dbReference>
<evidence type="ECO:0000313" key="2">
    <source>
        <dbReference type="EMBL" id="QHT89815.1"/>
    </source>
</evidence>
<dbReference type="EMBL" id="MN740152">
    <property type="protein sequence ID" value="QHT89815.1"/>
    <property type="molecule type" value="Genomic_DNA"/>
</dbReference>
<protein>
    <recommendedName>
        <fullName evidence="1">Ribosomal RNA methyltransferase FtsJ domain-containing protein</fullName>
    </recommendedName>
</protein>
<dbReference type="Gene3D" id="3.40.50.12760">
    <property type="match status" value="1"/>
</dbReference>
<sequence>MSLELGQPPPQPPWKRVTFYKTPIIRDELDVNPKKGSWKDLTPQDLIELKDSIGPKENDNFDLIKRITNPYELIFTNSNNPMLPPSVALLKPLSRSFFKLIEMLDVMKFFEHTSTVLKYKTLHLCEGPGGFIEAFLDRAEQYKKTVKVAHAMTLKQTNNSIPGWRAAARLLSRHPEIHIEYGPNSTGNILEEANQEYLETTLNHGAHLVTADGGFDFSVDFSAQEKHVFPLLVASTLVAFSCLAPTTGCFILKIFDSFSIPTQQFLAICSIHFKEWTIYKPVTSRPCNSERYFLGKGFLGFSESSKDLLKSVLKLDTNITSIWESQEQLQEVLDLINLQTQKYVEEQKAALSYVLSFSEEESIKTLWKEQKERSLKWCNTFRIPAKNI</sequence>
<dbReference type="InterPro" id="IPR029063">
    <property type="entry name" value="SAM-dependent_MTases_sf"/>
</dbReference>
<dbReference type="GO" id="GO:0032259">
    <property type="term" value="P:methylation"/>
    <property type="evidence" value="ECO:0007669"/>
    <property type="project" value="InterPro"/>
</dbReference>